<dbReference type="GeneID" id="6083279"/>
<evidence type="ECO:0000256" key="6">
    <source>
        <dbReference type="ARBA" id="ARBA00022824"/>
    </source>
</evidence>
<feature type="domain" description="CAAX prenyl protease 2/Lysostaphin resistance protein A-like" evidence="13">
    <location>
        <begin position="167"/>
        <end position="277"/>
    </location>
</feature>
<dbReference type="HOGENOM" id="CLU_049909_1_0_1"/>
<dbReference type="GO" id="GO:0004222">
    <property type="term" value="F:metalloendopeptidase activity"/>
    <property type="evidence" value="ECO:0007669"/>
    <property type="project" value="InterPro"/>
</dbReference>
<dbReference type="OrthoDB" id="271604at2759"/>
<dbReference type="InterPro" id="IPR039731">
    <property type="entry name" value="Rce1"/>
</dbReference>
<accession>B0DUE7</accession>
<feature type="transmembrane region" description="Helical" evidence="12">
    <location>
        <begin position="75"/>
        <end position="99"/>
    </location>
</feature>
<evidence type="ECO:0000256" key="9">
    <source>
        <dbReference type="ARBA" id="ARBA00047280"/>
    </source>
</evidence>
<feature type="transmembrane region" description="Helical" evidence="12">
    <location>
        <begin position="240"/>
        <end position="259"/>
    </location>
</feature>
<feature type="transmembrane region" description="Helical" evidence="12">
    <location>
        <begin position="203"/>
        <end position="220"/>
    </location>
</feature>
<feature type="region of interest" description="Disordered" evidence="11">
    <location>
        <begin position="41"/>
        <end position="61"/>
    </location>
</feature>
<keyword evidence="7 12" id="KW-1133">Transmembrane helix</keyword>
<dbReference type="PANTHER" id="PTHR13046:SF0">
    <property type="entry name" value="CAAX PRENYL PROTEASE 2"/>
    <property type="match status" value="1"/>
</dbReference>
<dbReference type="EC" id="3.4.26.1" evidence="10"/>
<evidence type="ECO:0000256" key="5">
    <source>
        <dbReference type="ARBA" id="ARBA00022801"/>
    </source>
</evidence>
<organism evidence="15">
    <name type="scientific">Laccaria bicolor (strain S238N-H82 / ATCC MYA-4686)</name>
    <name type="common">Bicoloured deceiver</name>
    <name type="synonym">Laccaria laccata var. bicolor</name>
    <dbReference type="NCBI Taxonomy" id="486041"/>
    <lineage>
        <taxon>Eukaryota</taxon>
        <taxon>Fungi</taxon>
        <taxon>Dikarya</taxon>
        <taxon>Basidiomycota</taxon>
        <taxon>Agaricomycotina</taxon>
        <taxon>Agaricomycetes</taxon>
        <taxon>Agaricomycetidae</taxon>
        <taxon>Agaricales</taxon>
        <taxon>Agaricineae</taxon>
        <taxon>Hydnangiaceae</taxon>
        <taxon>Laccaria</taxon>
    </lineage>
</organism>
<dbReference type="EMBL" id="DS547136">
    <property type="protein sequence ID" value="EDR01791.1"/>
    <property type="molecule type" value="Genomic_DNA"/>
</dbReference>
<reference evidence="14 15" key="1">
    <citation type="journal article" date="2008" name="Nature">
        <title>The genome of Laccaria bicolor provides insights into mycorrhizal symbiosis.</title>
        <authorList>
            <person name="Martin F."/>
            <person name="Aerts A."/>
            <person name="Ahren D."/>
            <person name="Brun A."/>
            <person name="Danchin E.G.J."/>
            <person name="Duchaussoy F."/>
            <person name="Gibon J."/>
            <person name="Kohler A."/>
            <person name="Lindquist E."/>
            <person name="Pereda V."/>
            <person name="Salamov A."/>
            <person name="Shapiro H.J."/>
            <person name="Wuyts J."/>
            <person name="Blaudez D."/>
            <person name="Buee M."/>
            <person name="Brokstein P."/>
            <person name="Canbaeck B."/>
            <person name="Cohen D."/>
            <person name="Courty P.E."/>
            <person name="Coutinho P.M."/>
            <person name="Delaruelle C."/>
            <person name="Detter J.C."/>
            <person name="Deveau A."/>
            <person name="DiFazio S."/>
            <person name="Duplessis S."/>
            <person name="Fraissinet-Tachet L."/>
            <person name="Lucic E."/>
            <person name="Frey-Klett P."/>
            <person name="Fourrey C."/>
            <person name="Feussner I."/>
            <person name="Gay G."/>
            <person name="Grimwood J."/>
            <person name="Hoegger P.J."/>
            <person name="Jain P."/>
            <person name="Kilaru S."/>
            <person name="Labbe J."/>
            <person name="Lin Y.C."/>
            <person name="Legue V."/>
            <person name="Le Tacon F."/>
            <person name="Marmeisse R."/>
            <person name="Melayah D."/>
            <person name="Montanini B."/>
            <person name="Muratet M."/>
            <person name="Nehls U."/>
            <person name="Niculita-Hirzel H."/>
            <person name="Oudot-Le Secq M.P."/>
            <person name="Peter M."/>
            <person name="Quesneville H."/>
            <person name="Rajashekar B."/>
            <person name="Reich M."/>
            <person name="Rouhier N."/>
            <person name="Schmutz J."/>
            <person name="Yin T."/>
            <person name="Chalot M."/>
            <person name="Henrissat B."/>
            <person name="Kuees U."/>
            <person name="Lucas S."/>
            <person name="Van de Peer Y."/>
            <person name="Podila G.K."/>
            <person name="Polle A."/>
            <person name="Pukkila P.J."/>
            <person name="Richardson P.M."/>
            <person name="Rouze P."/>
            <person name="Sanders I.R."/>
            <person name="Stajich J.E."/>
            <person name="Tunlid A."/>
            <person name="Tuskan G."/>
            <person name="Grigoriev I.V."/>
        </authorList>
    </citation>
    <scope>NUCLEOTIDE SEQUENCE [LARGE SCALE GENOMIC DNA]</scope>
    <source>
        <strain evidence="15">S238N-H82 / ATCC MYA-4686</strain>
    </source>
</reference>
<comment type="subcellular location">
    <subcellularLocation>
        <location evidence="1">Endoplasmic reticulum membrane</location>
        <topology evidence="1">Multi-pass membrane protein</topology>
    </subcellularLocation>
</comment>
<proteinExistence type="inferred from homology"/>
<feature type="transmembrane region" description="Helical" evidence="12">
    <location>
        <begin position="126"/>
        <end position="145"/>
    </location>
</feature>
<sequence>MSPPPTLTLNTTSAHLLSLLFSLTYVGSLYISKHSRLSFSSSATTTTNKGDRARAREKEHSERWRDDPDVIRARLFAVCLATTLCCTIFGGVVWCGLGFSWGELPSALSQTLLLLGFSLPISSGEILPHLITPTLFLGPLFSGYLGGQLPFQRNWVWENHVTRRFCTLVGVRNYVVAPITEEIVFRACILSIYHLSGASTLKMIFLAPLAFGLAHVHHAWDTYNRYGRTPSAAKRALFTSLFQLTYTSLFGFHTSFLFLRTGSILPPISAHIFCNVMGVPDLGWELGVFRNRRGAIISAYVAGVVGFVLQR</sequence>
<dbReference type="GO" id="GO:0071586">
    <property type="term" value="P:CAAX-box protein processing"/>
    <property type="evidence" value="ECO:0007669"/>
    <property type="project" value="InterPro"/>
</dbReference>
<keyword evidence="4 12" id="KW-0812">Transmembrane</keyword>
<evidence type="ECO:0000256" key="10">
    <source>
        <dbReference type="ARBA" id="ARBA00049729"/>
    </source>
</evidence>
<feature type="compositionally biased region" description="Basic and acidic residues" evidence="11">
    <location>
        <begin position="49"/>
        <end position="61"/>
    </location>
</feature>
<evidence type="ECO:0000256" key="3">
    <source>
        <dbReference type="ARBA" id="ARBA00022670"/>
    </source>
</evidence>
<evidence type="ECO:0000313" key="14">
    <source>
        <dbReference type="EMBL" id="EDR01791.1"/>
    </source>
</evidence>
<keyword evidence="5" id="KW-0378">Hydrolase</keyword>
<dbReference type="Proteomes" id="UP000001194">
    <property type="component" value="Unassembled WGS sequence"/>
</dbReference>
<keyword evidence="6" id="KW-0256">Endoplasmic reticulum</keyword>
<dbReference type="STRING" id="486041.B0DUE7"/>
<protein>
    <recommendedName>
        <fullName evidence="10">intramembrane prenyl-peptidase Rce1</fullName>
        <ecNumber evidence="10">3.4.26.1</ecNumber>
    </recommendedName>
</protein>
<comment type="catalytic activity">
    <reaction evidence="9">
        <text>Hydrolyzes the peptide bond -P2-(S-farnesyl or geranylgeranyl)C-P1'-P2'-P3'-COOH where P1' and P2' are amino acids with aliphatic sidechains and P3' is any C-terminal residue.</text>
        <dbReference type="EC" id="3.4.26.1"/>
    </reaction>
</comment>
<dbReference type="RefSeq" id="XP_001887604.1">
    <property type="nucleotide sequence ID" value="XM_001887569.1"/>
</dbReference>
<dbReference type="Pfam" id="PF02517">
    <property type="entry name" value="Rce1-like"/>
    <property type="match status" value="1"/>
</dbReference>
<evidence type="ECO:0000256" key="11">
    <source>
        <dbReference type="SAM" id="MobiDB-lite"/>
    </source>
</evidence>
<dbReference type="AlphaFoldDB" id="B0DUE7"/>
<evidence type="ECO:0000256" key="12">
    <source>
        <dbReference type="SAM" id="Phobius"/>
    </source>
</evidence>
<dbReference type="MEROPS" id="G05.002"/>
<dbReference type="GO" id="GO:0005789">
    <property type="term" value="C:endoplasmic reticulum membrane"/>
    <property type="evidence" value="ECO:0007669"/>
    <property type="project" value="UniProtKB-SubCell"/>
</dbReference>
<dbReference type="FunCoup" id="B0DUE7">
    <property type="interactions" value="306"/>
</dbReference>
<dbReference type="InterPro" id="IPR003675">
    <property type="entry name" value="Rce1/LyrA-like_dom"/>
</dbReference>
<evidence type="ECO:0000259" key="13">
    <source>
        <dbReference type="Pfam" id="PF02517"/>
    </source>
</evidence>
<evidence type="ECO:0000256" key="7">
    <source>
        <dbReference type="ARBA" id="ARBA00022989"/>
    </source>
</evidence>
<keyword evidence="3" id="KW-0645">Protease</keyword>
<evidence type="ECO:0000313" key="15">
    <source>
        <dbReference type="Proteomes" id="UP000001194"/>
    </source>
</evidence>
<name>B0DUE7_LACBS</name>
<evidence type="ECO:0000256" key="4">
    <source>
        <dbReference type="ARBA" id="ARBA00022692"/>
    </source>
</evidence>
<comment type="similarity">
    <text evidence="2">Belongs to the peptidase U48 family.</text>
</comment>
<dbReference type="PANTHER" id="PTHR13046">
    <property type="entry name" value="PROTEASE U48 CAAX PRENYL PROTEASE RCE1"/>
    <property type="match status" value="1"/>
</dbReference>
<dbReference type="InParanoid" id="B0DUE7"/>
<evidence type="ECO:0000256" key="1">
    <source>
        <dbReference type="ARBA" id="ARBA00004477"/>
    </source>
</evidence>
<evidence type="ECO:0000256" key="8">
    <source>
        <dbReference type="ARBA" id="ARBA00023136"/>
    </source>
</evidence>
<keyword evidence="15" id="KW-1185">Reference proteome</keyword>
<dbReference type="KEGG" id="lbc:LACBIDRAFT_332961"/>
<gene>
    <name evidence="14" type="ORF">LACBIDRAFT_332961</name>
</gene>
<feature type="transmembrane region" description="Helical" evidence="12">
    <location>
        <begin position="12"/>
        <end position="31"/>
    </location>
</feature>
<keyword evidence="8 12" id="KW-0472">Membrane</keyword>
<evidence type="ECO:0000256" key="2">
    <source>
        <dbReference type="ARBA" id="ARBA00006897"/>
    </source>
</evidence>